<dbReference type="InterPro" id="IPR001173">
    <property type="entry name" value="Glyco_trans_2-like"/>
</dbReference>
<dbReference type="InterPro" id="IPR029044">
    <property type="entry name" value="Nucleotide-diphossugar_trans"/>
</dbReference>
<gene>
    <name evidence="2" type="ORF">COS54_01215</name>
</gene>
<organism evidence="2 3">
    <name type="scientific">Candidatus Shapirobacteria bacterium CG03_land_8_20_14_0_80_39_12</name>
    <dbReference type="NCBI Taxonomy" id="1974879"/>
    <lineage>
        <taxon>Bacteria</taxon>
        <taxon>Candidatus Shapironibacteriota</taxon>
    </lineage>
</organism>
<name>A0A2M7BDT4_9BACT</name>
<dbReference type="Proteomes" id="UP000229631">
    <property type="component" value="Unassembled WGS sequence"/>
</dbReference>
<comment type="caution">
    <text evidence="2">The sequence shown here is derived from an EMBL/GenBank/DDBJ whole genome shotgun (WGS) entry which is preliminary data.</text>
</comment>
<reference evidence="3" key="1">
    <citation type="submission" date="2017-09" db="EMBL/GenBank/DDBJ databases">
        <title>Depth-based differentiation of microbial function through sediment-hosted aquifers and enrichment of novel symbionts in the deep terrestrial subsurface.</title>
        <authorList>
            <person name="Probst A.J."/>
            <person name="Ladd B."/>
            <person name="Jarett J.K."/>
            <person name="Geller-Mcgrath D.E."/>
            <person name="Sieber C.M.K."/>
            <person name="Emerson J.B."/>
            <person name="Anantharaman K."/>
            <person name="Thomas B.C."/>
            <person name="Malmstrom R."/>
            <person name="Stieglmeier M."/>
            <person name="Klingl A."/>
            <person name="Woyke T."/>
            <person name="Ryan C.M."/>
            <person name="Banfield J.F."/>
        </authorList>
    </citation>
    <scope>NUCLEOTIDE SEQUENCE [LARGE SCALE GENOMIC DNA]</scope>
</reference>
<accession>A0A2M7BDT4</accession>
<evidence type="ECO:0000313" key="2">
    <source>
        <dbReference type="EMBL" id="PIV01263.1"/>
    </source>
</evidence>
<evidence type="ECO:0000259" key="1">
    <source>
        <dbReference type="Pfam" id="PF00535"/>
    </source>
</evidence>
<protein>
    <recommendedName>
        <fullName evidence="1">Glycosyltransferase 2-like domain-containing protein</fullName>
    </recommendedName>
</protein>
<dbReference type="PANTHER" id="PTHR43179:SF7">
    <property type="entry name" value="RHAMNOSYLTRANSFERASE WBBL"/>
    <property type="match status" value="1"/>
</dbReference>
<dbReference type="PANTHER" id="PTHR43179">
    <property type="entry name" value="RHAMNOSYLTRANSFERASE WBBL"/>
    <property type="match status" value="1"/>
</dbReference>
<sequence length="310" mass="35522">MAEIELSVIILSFNTQKFIKDCLLSVAKAVKNVTGTVEVIFVDNASTDESIAVIESEKKAVEDEKLAIKVLTSSTNTGFAGGCNLGIKEARGQYLLFLNMDTMVFPEAFKKAIDFMESDSRYGAMTPYTRLVSGGMDPDCHRGFPTPWASITYFLGLEKLFPQSRFFGQYHRFYLDLSKPHEIDAGFGTFLMVRKEVVDKIGPWDEQYFFYGEDLDYFYRIKKAGLKVMFYPEPLLWHYKGGSSGLRKESRKISPASRETRMQVAKSSVKAMEIFYKKFYRNQYPSFVTFLVLLAIKIKGSFRIIKYYFS</sequence>
<proteinExistence type="predicted"/>
<dbReference type="Pfam" id="PF00535">
    <property type="entry name" value="Glycos_transf_2"/>
    <property type="match status" value="1"/>
</dbReference>
<dbReference type="Gene3D" id="3.90.550.10">
    <property type="entry name" value="Spore Coat Polysaccharide Biosynthesis Protein SpsA, Chain A"/>
    <property type="match status" value="1"/>
</dbReference>
<dbReference type="EMBL" id="PEVC01000025">
    <property type="protein sequence ID" value="PIV01263.1"/>
    <property type="molecule type" value="Genomic_DNA"/>
</dbReference>
<evidence type="ECO:0000313" key="3">
    <source>
        <dbReference type="Proteomes" id="UP000229631"/>
    </source>
</evidence>
<dbReference type="SUPFAM" id="SSF53448">
    <property type="entry name" value="Nucleotide-diphospho-sugar transferases"/>
    <property type="match status" value="1"/>
</dbReference>
<feature type="domain" description="Glycosyltransferase 2-like" evidence="1">
    <location>
        <begin position="7"/>
        <end position="200"/>
    </location>
</feature>
<dbReference type="AlphaFoldDB" id="A0A2M7BDT4"/>
<dbReference type="CDD" id="cd04186">
    <property type="entry name" value="GT_2_like_c"/>
    <property type="match status" value="1"/>
</dbReference>